<dbReference type="EMBL" id="JAAECE010000007">
    <property type="protein sequence ID" value="KAF1798451.1"/>
    <property type="molecule type" value="Genomic_DNA"/>
</dbReference>
<evidence type="ECO:0000259" key="3">
    <source>
        <dbReference type="PROSITE" id="PS51205"/>
    </source>
</evidence>
<feature type="domain" description="CUE" evidence="2">
    <location>
        <begin position="469"/>
        <end position="512"/>
    </location>
</feature>
<evidence type="ECO:0000313" key="4">
    <source>
        <dbReference type="EMBL" id="KAF1798451.1"/>
    </source>
</evidence>
<evidence type="ECO:0000256" key="1">
    <source>
        <dbReference type="SAM" id="MobiDB-lite"/>
    </source>
</evidence>
<dbReference type="SUPFAM" id="SSF109993">
    <property type="entry name" value="VPS9 domain"/>
    <property type="match status" value="1"/>
</dbReference>
<dbReference type="SMART" id="SM00546">
    <property type="entry name" value="CUE"/>
    <property type="match status" value="1"/>
</dbReference>
<dbReference type="GO" id="GO:0031267">
    <property type="term" value="F:small GTPase binding"/>
    <property type="evidence" value="ECO:0007669"/>
    <property type="project" value="TreeGrafter"/>
</dbReference>
<organism evidence="4 5">
    <name type="scientific">Mucor circinelloides f. lusitanicus</name>
    <name type="common">Mucor racemosus var. lusitanicus</name>
    <dbReference type="NCBI Taxonomy" id="29924"/>
    <lineage>
        <taxon>Eukaryota</taxon>
        <taxon>Fungi</taxon>
        <taxon>Fungi incertae sedis</taxon>
        <taxon>Mucoromycota</taxon>
        <taxon>Mucoromycotina</taxon>
        <taxon>Mucoromycetes</taxon>
        <taxon>Mucorales</taxon>
        <taxon>Mucorineae</taxon>
        <taxon>Mucoraceae</taxon>
        <taxon>Mucor</taxon>
    </lineage>
</organism>
<dbReference type="InterPro" id="IPR037191">
    <property type="entry name" value="VPS9_dom_sf"/>
</dbReference>
<dbReference type="PROSITE" id="PS51140">
    <property type="entry name" value="CUE"/>
    <property type="match status" value="1"/>
</dbReference>
<accession>A0A8H4EXS4</accession>
<dbReference type="AlphaFoldDB" id="A0A8H4EXS4"/>
<dbReference type="Gene3D" id="1.20.1050.80">
    <property type="entry name" value="VPS9 domain"/>
    <property type="match status" value="1"/>
</dbReference>
<feature type="region of interest" description="Disordered" evidence="1">
    <location>
        <begin position="17"/>
        <end position="77"/>
    </location>
</feature>
<dbReference type="GO" id="GO:0005829">
    <property type="term" value="C:cytosol"/>
    <property type="evidence" value="ECO:0007669"/>
    <property type="project" value="TreeGrafter"/>
</dbReference>
<dbReference type="CDD" id="cd14279">
    <property type="entry name" value="CUE"/>
    <property type="match status" value="1"/>
</dbReference>
<dbReference type="Gene3D" id="1.10.8.10">
    <property type="entry name" value="DNA helicase RuvA subunit, C-terminal domain"/>
    <property type="match status" value="1"/>
</dbReference>
<evidence type="ECO:0008006" key="6">
    <source>
        <dbReference type="Google" id="ProtNLM"/>
    </source>
</evidence>
<feature type="region of interest" description="Disordered" evidence="1">
    <location>
        <begin position="392"/>
        <end position="441"/>
    </location>
</feature>
<feature type="domain" description="VPS9" evidence="3">
    <location>
        <begin position="180"/>
        <end position="318"/>
    </location>
</feature>
<dbReference type="PANTHER" id="PTHR23101:SF25">
    <property type="entry name" value="GTPASE-ACTIVATING PROTEIN AND VPS9 DOMAIN-CONTAINING PROTEIN 1"/>
    <property type="match status" value="1"/>
</dbReference>
<evidence type="ECO:0000259" key="2">
    <source>
        <dbReference type="PROSITE" id="PS51140"/>
    </source>
</evidence>
<dbReference type="InterPro" id="IPR041545">
    <property type="entry name" value="DUF5601"/>
</dbReference>
<reference evidence="4 5" key="1">
    <citation type="submission" date="2019-09" db="EMBL/GenBank/DDBJ databases">
        <authorList>
            <consortium name="DOE Joint Genome Institute"/>
            <person name="Mondo S.J."/>
            <person name="Navarro-Mendoza M.I."/>
            <person name="Perez-Arques C."/>
            <person name="Panchal S."/>
            <person name="Nicolas F.E."/>
            <person name="Ganguly P."/>
            <person name="Pangilinan J."/>
            <person name="Grigoriev I."/>
            <person name="Heitman J."/>
            <person name="Sanya K."/>
            <person name="Garre V."/>
        </authorList>
    </citation>
    <scope>NUCLEOTIDE SEQUENCE [LARGE SCALE GENOMIC DNA]</scope>
    <source>
        <strain evidence="4 5">MU402</strain>
    </source>
</reference>
<sequence length="516" mass="59301">MSKDIKDISQSLEKAAITEDNLIDLSQDDEPSVTSSTVDNLEHHSKNDAKQEESSDANKQRAPTPPPKEPATSTRQFQADMPTFDFHRFLEQMKEPSAHHIARYTKGFIAAFHRREAWTVNEQIKFIQDFLNFTYVRMRDCDVWRDISEKEFENAKEGMEKLVMNRLYNVTFSPSTMDDKEKDEILHHKINIFRWIREEHLDIPMTDDNDSFFTFAESELLKMNNYKAPRDKLICILNCCKVIFGLMKHMEGDEGADVFLPLLIYVVIRANPPKLISNVQYISRFRNPDHLRSEAGYYLTNLMGAIEFIETMDVNSLSISQEEFDKNIEKTMTELDQEQPPQALSNDKKQVSYENAVHPIHAKKQQQKEQPLIDLGTDIAQKSIHFVEKLFSDSSASNSETEGSSTSPQQRKRRQQQQQQHHQHHSDSYVPDEPSSLSQELPVPENMVTPELAASRVVEAASAEDAHKIFDENLSTIVSMFPNIEPGVCFMILQASEGKLPQTIESLLDMSNEQTK</sequence>
<feature type="compositionally biased region" description="Low complexity" evidence="1">
    <location>
        <begin position="392"/>
        <end position="409"/>
    </location>
</feature>
<protein>
    <recommendedName>
        <fullName evidence="6">VPS9 domain-containing protein</fullName>
    </recommendedName>
</protein>
<name>A0A8H4EXS4_MUCCL</name>
<dbReference type="PANTHER" id="PTHR23101">
    <property type="entry name" value="RAB GDP/GTP EXCHANGE FACTOR"/>
    <property type="match status" value="1"/>
</dbReference>
<dbReference type="InterPro" id="IPR003123">
    <property type="entry name" value="VPS9"/>
</dbReference>
<dbReference type="Pfam" id="PF02204">
    <property type="entry name" value="VPS9"/>
    <property type="match status" value="1"/>
</dbReference>
<dbReference type="InterPro" id="IPR045046">
    <property type="entry name" value="Vps9-like"/>
</dbReference>
<dbReference type="SMART" id="SM00167">
    <property type="entry name" value="VPS9"/>
    <property type="match status" value="1"/>
</dbReference>
<dbReference type="GO" id="GO:0005085">
    <property type="term" value="F:guanyl-nucleotide exchange factor activity"/>
    <property type="evidence" value="ECO:0007669"/>
    <property type="project" value="InterPro"/>
</dbReference>
<dbReference type="Pfam" id="PF18151">
    <property type="entry name" value="DUF5601"/>
    <property type="match status" value="1"/>
</dbReference>
<proteinExistence type="predicted"/>
<dbReference type="Proteomes" id="UP000469890">
    <property type="component" value="Unassembled WGS sequence"/>
</dbReference>
<dbReference type="PROSITE" id="PS51205">
    <property type="entry name" value="VPS9"/>
    <property type="match status" value="1"/>
</dbReference>
<dbReference type="GO" id="GO:0030139">
    <property type="term" value="C:endocytic vesicle"/>
    <property type="evidence" value="ECO:0007669"/>
    <property type="project" value="TreeGrafter"/>
</dbReference>
<comment type="caution">
    <text evidence="4">The sequence shown here is derived from an EMBL/GenBank/DDBJ whole genome shotgun (WGS) entry which is preliminary data.</text>
</comment>
<dbReference type="SUPFAM" id="SSF46934">
    <property type="entry name" value="UBA-like"/>
    <property type="match status" value="1"/>
</dbReference>
<dbReference type="GO" id="GO:0043130">
    <property type="term" value="F:ubiquitin binding"/>
    <property type="evidence" value="ECO:0007669"/>
    <property type="project" value="InterPro"/>
</dbReference>
<gene>
    <name evidence="4" type="ORF">FB192DRAFT_1391629</name>
</gene>
<dbReference type="GO" id="GO:0016192">
    <property type="term" value="P:vesicle-mediated transport"/>
    <property type="evidence" value="ECO:0007669"/>
    <property type="project" value="InterPro"/>
</dbReference>
<feature type="compositionally biased region" description="Basic and acidic residues" evidence="1">
    <location>
        <begin position="40"/>
        <end position="59"/>
    </location>
</feature>
<dbReference type="Gene3D" id="1.10.246.120">
    <property type="match status" value="1"/>
</dbReference>
<dbReference type="InterPro" id="IPR003892">
    <property type="entry name" value="CUE"/>
</dbReference>
<dbReference type="InterPro" id="IPR009060">
    <property type="entry name" value="UBA-like_sf"/>
</dbReference>
<evidence type="ECO:0000313" key="5">
    <source>
        <dbReference type="Proteomes" id="UP000469890"/>
    </source>
</evidence>